<dbReference type="Proteomes" id="UP001156706">
    <property type="component" value="Unassembled WGS sequence"/>
</dbReference>
<evidence type="ECO:0000313" key="2">
    <source>
        <dbReference type="Proteomes" id="UP001156706"/>
    </source>
</evidence>
<evidence type="ECO:0000313" key="1">
    <source>
        <dbReference type="EMBL" id="GLR13908.1"/>
    </source>
</evidence>
<name>A0ABQ5YIV0_9NEIS</name>
<dbReference type="EMBL" id="BSOG01000003">
    <property type="protein sequence ID" value="GLR13908.1"/>
    <property type="molecule type" value="Genomic_DNA"/>
</dbReference>
<evidence type="ECO:0008006" key="3">
    <source>
        <dbReference type="Google" id="ProtNLM"/>
    </source>
</evidence>
<gene>
    <name evidence="1" type="ORF">GCM10007907_26980</name>
</gene>
<keyword evidence="2" id="KW-1185">Reference proteome</keyword>
<protein>
    <recommendedName>
        <fullName evidence="3">DUF2726 domain-containing protein</fullName>
    </recommendedName>
</protein>
<accession>A0ABQ5YIV0</accession>
<organism evidence="1 2">
    <name type="scientific">Chitinimonas prasina</name>
    <dbReference type="NCBI Taxonomy" id="1434937"/>
    <lineage>
        <taxon>Bacteria</taxon>
        <taxon>Pseudomonadati</taxon>
        <taxon>Pseudomonadota</taxon>
        <taxon>Betaproteobacteria</taxon>
        <taxon>Neisseriales</taxon>
        <taxon>Chitinibacteraceae</taxon>
        <taxon>Chitinimonas</taxon>
    </lineage>
</organism>
<reference evidence="2" key="1">
    <citation type="journal article" date="2019" name="Int. J. Syst. Evol. Microbiol.">
        <title>The Global Catalogue of Microorganisms (GCM) 10K type strain sequencing project: providing services to taxonomists for standard genome sequencing and annotation.</title>
        <authorList>
            <consortium name="The Broad Institute Genomics Platform"/>
            <consortium name="The Broad Institute Genome Sequencing Center for Infectious Disease"/>
            <person name="Wu L."/>
            <person name="Ma J."/>
        </authorList>
    </citation>
    <scope>NUCLEOTIDE SEQUENCE [LARGE SCALE GENOMIC DNA]</scope>
    <source>
        <strain evidence="2">NBRC 110044</strain>
    </source>
</reference>
<proteinExistence type="predicted"/>
<sequence>MLAALIALTSVVAIYILSPRPHHTNRAMSTQHTIEYSGSLLFRELPTIRYPELASAWAQEGYGCEPMDTPEMLLAAFRGENAILLESVVALDVRNRRTRLRLAKCKCDLLFREFRLLHDKSPASQGAKFARNLHFSALRFCGGRSPPVIASLST</sequence>
<comment type="caution">
    <text evidence="1">The sequence shown here is derived from an EMBL/GenBank/DDBJ whole genome shotgun (WGS) entry which is preliminary data.</text>
</comment>